<accession>A0ACA9QQY2</accession>
<proteinExistence type="predicted"/>
<dbReference type="EMBL" id="CAJVQC010036556">
    <property type="protein sequence ID" value="CAG8761616.1"/>
    <property type="molecule type" value="Genomic_DNA"/>
</dbReference>
<keyword evidence="2" id="KW-1185">Reference proteome</keyword>
<evidence type="ECO:0000313" key="2">
    <source>
        <dbReference type="Proteomes" id="UP000789920"/>
    </source>
</evidence>
<gene>
    <name evidence="1" type="ORF">RPERSI_LOCUS15293</name>
</gene>
<evidence type="ECO:0000313" key="1">
    <source>
        <dbReference type="EMBL" id="CAG8761616.1"/>
    </source>
</evidence>
<comment type="caution">
    <text evidence="1">The sequence shown here is derived from an EMBL/GenBank/DDBJ whole genome shotgun (WGS) entry which is preliminary data.</text>
</comment>
<feature type="non-terminal residue" evidence="1">
    <location>
        <position position="174"/>
    </location>
</feature>
<dbReference type="Proteomes" id="UP000789920">
    <property type="component" value="Unassembled WGS sequence"/>
</dbReference>
<reference evidence="1" key="1">
    <citation type="submission" date="2021-06" db="EMBL/GenBank/DDBJ databases">
        <authorList>
            <person name="Kallberg Y."/>
            <person name="Tangrot J."/>
            <person name="Rosling A."/>
        </authorList>
    </citation>
    <scope>NUCLEOTIDE SEQUENCE</scope>
    <source>
        <strain evidence="1">MA461A</strain>
    </source>
</reference>
<protein>
    <submittedName>
        <fullName evidence="1">19129_t:CDS:1</fullName>
    </submittedName>
</protein>
<feature type="non-terminal residue" evidence="1">
    <location>
        <position position="1"/>
    </location>
</feature>
<name>A0ACA9QQY2_9GLOM</name>
<sequence length="174" mass="18640">NSTQITPSITRNIQSIQSITSILPTTAPSSDSDQNISQPTANITFVVTQNLVITITSISTVYPSIPAAHNPNLPAGSNNGGSSPDDGGNSSGLVIGVSLVATICLIGALTSFCYCYRRHRLLQYDDDGGEVVLRVDQDPFQSTLDQYHRNLLSISTDTSLEAMCENNSNVHIVW</sequence>
<organism evidence="1 2">
    <name type="scientific">Racocetra persica</name>
    <dbReference type="NCBI Taxonomy" id="160502"/>
    <lineage>
        <taxon>Eukaryota</taxon>
        <taxon>Fungi</taxon>
        <taxon>Fungi incertae sedis</taxon>
        <taxon>Mucoromycota</taxon>
        <taxon>Glomeromycotina</taxon>
        <taxon>Glomeromycetes</taxon>
        <taxon>Diversisporales</taxon>
        <taxon>Gigasporaceae</taxon>
        <taxon>Racocetra</taxon>
    </lineage>
</organism>